<dbReference type="InterPro" id="IPR012337">
    <property type="entry name" value="RNaseH-like_sf"/>
</dbReference>
<evidence type="ECO:0000313" key="3">
    <source>
        <dbReference type="EMBL" id="CAB4038620.1"/>
    </source>
</evidence>
<dbReference type="InterPro" id="IPR050951">
    <property type="entry name" value="Retrovirus_Pol_polyprotein"/>
</dbReference>
<reference evidence="3" key="1">
    <citation type="submission" date="2020-04" db="EMBL/GenBank/DDBJ databases">
        <authorList>
            <person name="Alioto T."/>
            <person name="Alioto T."/>
            <person name="Gomez Garrido J."/>
        </authorList>
    </citation>
    <scope>NUCLEOTIDE SEQUENCE</scope>
    <source>
        <strain evidence="3">A484AB</strain>
    </source>
</reference>
<dbReference type="PANTHER" id="PTHR37984:SF15">
    <property type="entry name" value="INTEGRASE CATALYTIC DOMAIN-CONTAINING PROTEIN"/>
    <property type="match status" value="1"/>
</dbReference>
<dbReference type="EMBL" id="CACRXK020024400">
    <property type="protein sequence ID" value="CAB4038620.1"/>
    <property type="molecule type" value="Genomic_DNA"/>
</dbReference>
<feature type="region of interest" description="Disordered" evidence="1">
    <location>
        <begin position="83"/>
        <end position="102"/>
    </location>
</feature>
<proteinExistence type="predicted"/>
<dbReference type="AlphaFoldDB" id="A0A6S7K9G9"/>
<sequence>MGTLVRSTKANRYLLVVTDYFTKWLKAYALPNQEAKTVATVIVNEVVCRFGVPLELHSDQGTNFESVVFQEMFSLLSIKKTQTTPLHPESDGMVERPRSGSC</sequence>
<gene>
    <name evidence="3" type="ORF">PACLA_8A057697</name>
</gene>
<dbReference type="PROSITE" id="PS50994">
    <property type="entry name" value="INTEGRASE"/>
    <property type="match status" value="1"/>
</dbReference>
<comment type="caution">
    <text evidence="3">The sequence shown here is derived from an EMBL/GenBank/DDBJ whole genome shotgun (WGS) entry which is preliminary data.</text>
</comment>
<accession>A0A6S7K9G9</accession>
<dbReference type="GO" id="GO:0003676">
    <property type="term" value="F:nucleic acid binding"/>
    <property type="evidence" value="ECO:0007669"/>
    <property type="project" value="InterPro"/>
</dbReference>
<feature type="compositionally biased region" description="Basic and acidic residues" evidence="1">
    <location>
        <begin position="88"/>
        <end position="102"/>
    </location>
</feature>
<dbReference type="SUPFAM" id="SSF53098">
    <property type="entry name" value="Ribonuclease H-like"/>
    <property type="match status" value="1"/>
</dbReference>
<dbReference type="Pfam" id="PF00665">
    <property type="entry name" value="rve"/>
    <property type="match status" value="1"/>
</dbReference>
<evidence type="ECO:0000259" key="2">
    <source>
        <dbReference type="PROSITE" id="PS50994"/>
    </source>
</evidence>
<dbReference type="OrthoDB" id="5973194at2759"/>
<feature type="domain" description="Integrase catalytic" evidence="2">
    <location>
        <begin position="1"/>
        <end position="102"/>
    </location>
</feature>
<dbReference type="Proteomes" id="UP001152795">
    <property type="component" value="Unassembled WGS sequence"/>
</dbReference>
<dbReference type="PANTHER" id="PTHR37984">
    <property type="entry name" value="PROTEIN CBG26694"/>
    <property type="match status" value="1"/>
</dbReference>
<evidence type="ECO:0000313" key="4">
    <source>
        <dbReference type="Proteomes" id="UP001152795"/>
    </source>
</evidence>
<name>A0A6S7K9G9_PARCT</name>
<dbReference type="InterPro" id="IPR036397">
    <property type="entry name" value="RNaseH_sf"/>
</dbReference>
<keyword evidence="4" id="KW-1185">Reference proteome</keyword>
<organism evidence="3 4">
    <name type="scientific">Paramuricea clavata</name>
    <name type="common">Red gorgonian</name>
    <name type="synonym">Violescent sea-whip</name>
    <dbReference type="NCBI Taxonomy" id="317549"/>
    <lineage>
        <taxon>Eukaryota</taxon>
        <taxon>Metazoa</taxon>
        <taxon>Cnidaria</taxon>
        <taxon>Anthozoa</taxon>
        <taxon>Octocorallia</taxon>
        <taxon>Malacalcyonacea</taxon>
        <taxon>Plexauridae</taxon>
        <taxon>Paramuricea</taxon>
    </lineage>
</organism>
<evidence type="ECO:0000256" key="1">
    <source>
        <dbReference type="SAM" id="MobiDB-lite"/>
    </source>
</evidence>
<dbReference type="InterPro" id="IPR001584">
    <property type="entry name" value="Integrase_cat-core"/>
</dbReference>
<dbReference type="GO" id="GO:0015074">
    <property type="term" value="P:DNA integration"/>
    <property type="evidence" value="ECO:0007669"/>
    <property type="project" value="InterPro"/>
</dbReference>
<dbReference type="Gene3D" id="3.30.420.10">
    <property type="entry name" value="Ribonuclease H-like superfamily/Ribonuclease H"/>
    <property type="match status" value="1"/>
</dbReference>
<protein>
    <submittedName>
        <fullName evidence="3">Retrovirus-related Pol poly from transposon</fullName>
    </submittedName>
</protein>